<keyword evidence="2" id="KW-1185">Reference proteome</keyword>
<sequence length="285" mass="32198">MPVLARIQPMDFVATKNVFISAIRFATKVDGPCPPFRDELRISAQEQVEYMLGNDEDMLLVADDEVKSETRTGLFKAFSLFESELSSMDGPPNICEAAEDRIIQCLSDLEWMCGILLKMGLMDDFVSKWIDVSESVLLVFDDEKLGCVMWGLKVKLIQVTSKVLDAAGYGNVILPASRRVWLLKTWLPFIRKLKPLLDSMNDRDIEFSYKMDEDLWQSVEGAIVSLVSALPSDDQAEILADWMSADDQLRYPDLSEAFEVWCFRTKSAKRRLVGGLDEVNTTASL</sequence>
<dbReference type="PANTHER" id="PTHR31060:SF7">
    <property type="entry name" value="OS06G0129200 PROTEIN"/>
    <property type="match status" value="1"/>
</dbReference>
<evidence type="ECO:0008006" key="3">
    <source>
        <dbReference type="Google" id="ProtNLM"/>
    </source>
</evidence>
<evidence type="ECO:0000313" key="2">
    <source>
        <dbReference type="Proteomes" id="UP001632038"/>
    </source>
</evidence>
<gene>
    <name evidence="1" type="ORF">CASFOL_000516</name>
</gene>
<dbReference type="Proteomes" id="UP001632038">
    <property type="component" value="Unassembled WGS sequence"/>
</dbReference>
<dbReference type="EMBL" id="JAVIJP010000001">
    <property type="protein sequence ID" value="KAL3656120.1"/>
    <property type="molecule type" value="Genomic_DNA"/>
</dbReference>
<organism evidence="1 2">
    <name type="scientific">Castilleja foliolosa</name>
    <dbReference type="NCBI Taxonomy" id="1961234"/>
    <lineage>
        <taxon>Eukaryota</taxon>
        <taxon>Viridiplantae</taxon>
        <taxon>Streptophyta</taxon>
        <taxon>Embryophyta</taxon>
        <taxon>Tracheophyta</taxon>
        <taxon>Spermatophyta</taxon>
        <taxon>Magnoliopsida</taxon>
        <taxon>eudicotyledons</taxon>
        <taxon>Gunneridae</taxon>
        <taxon>Pentapetalae</taxon>
        <taxon>asterids</taxon>
        <taxon>lamiids</taxon>
        <taxon>Lamiales</taxon>
        <taxon>Orobanchaceae</taxon>
        <taxon>Pedicularideae</taxon>
        <taxon>Castillejinae</taxon>
        <taxon>Castilleja</taxon>
    </lineage>
</organism>
<dbReference type="AlphaFoldDB" id="A0ABD3EPM2"/>
<proteinExistence type="predicted"/>
<accession>A0ABD3EPM2</accession>
<name>A0ABD3EPM2_9LAMI</name>
<comment type="caution">
    <text evidence="1">The sequence shown here is derived from an EMBL/GenBank/DDBJ whole genome shotgun (WGS) entry which is preliminary data.</text>
</comment>
<dbReference type="PANTHER" id="PTHR31060">
    <property type="entry name" value="OSJNBA0011J08.25 PROTEIN-RELATED"/>
    <property type="match status" value="1"/>
</dbReference>
<dbReference type="InterPro" id="IPR038920">
    <property type="entry name" value="At3g05675-like"/>
</dbReference>
<protein>
    <recommendedName>
        <fullName evidence="3">BTB/POZ domain-containing protein</fullName>
    </recommendedName>
</protein>
<reference evidence="2" key="1">
    <citation type="journal article" date="2024" name="IScience">
        <title>Strigolactones Initiate the Formation of Haustorium-like Structures in Castilleja.</title>
        <authorList>
            <person name="Buerger M."/>
            <person name="Peterson D."/>
            <person name="Chory J."/>
        </authorList>
    </citation>
    <scope>NUCLEOTIDE SEQUENCE [LARGE SCALE GENOMIC DNA]</scope>
</reference>
<evidence type="ECO:0000313" key="1">
    <source>
        <dbReference type="EMBL" id="KAL3656120.1"/>
    </source>
</evidence>